<dbReference type="Proteomes" id="UP000694843">
    <property type="component" value="Unplaced"/>
</dbReference>
<dbReference type="AlphaFoldDB" id="A0A979FLG4"/>
<feature type="compositionally biased region" description="Low complexity" evidence="1">
    <location>
        <begin position="45"/>
        <end position="166"/>
    </location>
</feature>
<evidence type="ECO:0000256" key="2">
    <source>
        <dbReference type="SAM" id="SignalP"/>
    </source>
</evidence>
<feature type="chain" id="PRO_5037218647" evidence="2">
    <location>
        <begin position="19"/>
        <end position="386"/>
    </location>
</feature>
<dbReference type="OMA" id="MASNTTC"/>
<dbReference type="KEGG" id="hazt:125178362"/>
<gene>
    <name evidence="4" type="primary">LOC125178362</name>
</gene>
<feature type="region of interest" description="Disordered" evidence="1">
    <location>
        <begin position="37"/>
        <end position="166"/>
    </location>
</feature>
<accession>A0A979FLG4</accession>
<evidence type="ECO:0000313" key="3">
    <source>
        <dbReference type="Proteomes" id="UP000694843"/>
    </source>
</evidence>
<dbReference type="GeneID" id="125178362"/>
<feature type="compositionally biased region" description="Basic and acidic residues" evidence="1">
    <location>
        <begin position="262"/>
        <end position="274"/>
    </location>
</feature>
<feature type="region of interest" description="Disordered" evidence="1">
    <location>
        <begin position="230"/>
        <end position="274"/>
    </location>
</feature>
<protein>
    <submittedName>
        <fullName evidence="4">Mucin-5AC-like</fullName>
    </submittedName>
</protein>
<organism evidence="3 4">
    <name type="scientific">Hyalella azteca</name>
    <name type="common">Amphipod</name>
    <dbReference type="NCBI Taxonomy" id="294128"/>
    <lineage>
        <taxon>Eukaryota</taxon>
        <taxon>Metazoa</taxon>
        <taxon>Ecdysozoa</taxon>
        <taxon>Arthropoda</taxon>
        <taxon>Crustacea</taxon>
        <taxon>Multicrustacea</taxon>
        <taxon>Malacostraca</taxon>
        <taxon>Eumalacostraca</taxon>
        <taxon>Peracarida</taxon>
        <taxon>Amphipoda</taxon>
        <taxon>Senticaudata</taxon>
        <taxon>Talitrida</taxon>
        <taxon>Talitroidea</taxon>
        <taxon>Hyalellidae</taxon>
        <taxon>Hyalella</taxon>
    </lineage>
</organism>
<dbReference type="SUPFAM" id="SSF56436">
    <property type="entry name" value="C-type lectin-like"/>
    <property type="match status" value="1"/>
</dbReference>
<sequence>MLLYRAAAALCLLASSTAVMLAPPQAYALAQPLSDVAPPPTSDVAPPTTSTVAPPTTSTLAPPTTSTLTPPTTSTLAPSTTSTLAPLTTSTLAPSPTSTLAPLTTSTLAPPTTSTLAPPTNSTLAPSPTSTLAPPTTSTVAPPPTSTLTPSTTSTLAPPPTSTLAPSTNVYASVLVDSTLGGTVDVVLRNLSPCGCGAACRALVGCTAAAHDALTRDCLLTRAPRPSVTGGTPGGVVFLKTDPESDPSGPTVPGPKPFLSSEKTDDGDPQELRDACADEGGSPLVITSFQTLASAVALVQTLTANLVTLEKVAWLGARDLDGDSFLQWPDKSNVTDAVFGPADILQPKNGPAAACVLNQFGKIKCTSKESWPTELRVLCMQNLKNN</sequence>
<evidence type="ECO:0000256" key="1">
    <source>
        <dbReference type="SAM" id="MobiDB-lite"/>
    </source>
</evidence>
<keyword evidence="2" id="KW-0732">Signal</keyword>
<dbReference type="InterPro" id="IPR016187">
    <property type="entry name" value="CTDL_fold"/>
</dbReference>
<feature type="signal peptide" evidence="2">
    <location>
        <begin position="1"/>
        <end position="18"/>
    </location>
</feature>
<name>A0A979FLG4_HYAAZ</name>
<evidence type="ECO:0000313" key="4">
    <source>
        <dbReference type="RefSeq" id="XP_047737873.1"/>
    </source>
</evidence>
<reference evidence="4" key="1">
    <citation type="submission" date="2025-08" db="UniProtKB">
        <authorList>
            <consortium name="RefSeq"/>
        </authorList>
    </citation>
    <scope>IDENTIFICATION</scope>
    <source>
        <tissue evidence="4">Whole organism</tissue>
    </source>
</reference>
<keyword evidence="3" id="KW-1185">Reference proteome</keyword>
<dbReference type="RefSeq" id="XP_047737873.1">
    <property type="nucleotide sequence ID" value="XM_047881917.1"/>
</dbReference>
<proteinExistence type="predicted"/>